<proteinExistence type="predicted"/>
<evidence type="ECO:0000313" key="2">
    <source>
        <dbReference type="EMBL" id="CAB5222062.1"/>
    </source>
</evidence>
<organism evidence="1">
    <name type="scientific">uncultured Caudovirales phage</name>
    <dbReference type="NCBI Taxonomy" id="2100421"/>
    <lineage>
        <taxon>Viruses</taxon>
        <taxon>Duplodnaviria</taxon>
        <taxon>Heunggongvirae</taxon>
        <taxon>Uroviricota</taxon>
        <taxon>Caudoviricetes</taxon>
        <taxon>Peduoviridae</taxon>
        <taxon>Maltschvirus</taxon>
        <taxon>Maltschvirus maltsch</taxon>
    </lineage>
</organism>
<evidence type="ECO:0000313" key="1">
    <source>
        <dbReference type="EMBL" id="CAB4130576.1"/>
    </source>
</evidence>
<gene>
    <name evidence="1" type="ORF">UFOVP128_13</name>
    <name evidence="2" type="ORF">UFOVP243_31</name>
</gene>
<reference evidence="1" key="1">
    <citation type="submission" date="2020-04" db="EMBL/GenBank/DDBJ databases">
        <authorList>
            <person name="Chiriac C."/>
            <person name="Salcher M."/>
            <person name="Ghai R."/>
            <person name="Kavagutti S V."/>
        </authorList>
    </citation>
    <scope>NUCLEOTIDE SEQUENCE</scope>
</reference>
<name>A0A6J5LBM4_9CAUD</name>
<accession>A0A6J5LBM4</accession>
<sequence length="104" mass="10942">MRPQSITLTTTGTSAWIPLDSRQAPFNVGLGVKINSGTATYTVEHTFDDVFDPAVTPVAFSNSGISAATTNKDGNYAFPVRAVRLNIASGSSPNVTLTILQGVR</sequence>
<dbReference type="EMBL" id="LR796239">
    <property type="protein sequence ID" value="CAB4130576.1"/>
    <property type="molecule type" value="Genomic_DNA"/>
</dbReference>
<protein>
    <submittedName>
        <fullName evidence="1">Uncharacterized protein</fullName>
    </submittedName>
</protein>
<dbReference type="EMBL" id="LR798296">
    <property type="protein sequence ID" value="CAB5222062.1"/>
    <property type="molecule type" value="Genomic_DNA"/>
</dbReference>